<dbReference type="GO" id="GO:0016705">
    <property type="term" value="F:oxidoreductase activity, acting on paired donors, with incorporation or reduction of molecular oxygen"/>
    <property type="evidence" value="ECO:0007669"/>
    <property type="project" value="InterPro"/>
</dbReference>
<protein>
    <submittedName>
        <fullName evidence="3">Leukotriene-B(4) omega-hydroxylase 2</fullName>
    </submittedName>
</protein>
<dbReference type="Proteomes" id="UP001153069">
    <property type="component" value="Unassembled WGS sequence"/>
</dbReference>
<proteinExistence type="inferred from homology"/>
<keyword evidence="2" id="KW-1133">Transmembrane helix</keyword>
<accession>A0A9N8ELA7</accession>
<dbReference type="Pfam" id="PF00067">
    <property type="entry name" value="p450"/>
    <property type="match status" value="2"/>
</dbReference>
<dbReference type="EMBL" id="CAICTM010001151">
    <property type="protein sequence ID" value="CAB9520999.1"/>
    <property type="molecule type" value="Genomic_DNA"/>
</dbReference>
<dbReference type="SUPFAM" id="SSF48264">
    <property type="entry name" value="Cytochrome P450"/>
    <property type="match status" value="1"/>
</dbReference>
<evidence type="ECO:0000256" key="2">
    <source>
        <dbReference type="SAM" id="Phobius"/>
    </source>
</evidence>
<feature type="transmembrane region" description="Helical" evidence="2">
    <location>
        <begin position="20"/>
        <end position="38"/>
    </location>
</feature>
<keyword evidence="2" id="KW-0472">Membrane</keyword>
<gene>
    <name evidence="3" type="ORF">SEMRO_1153_G247030.1</name>
</gene>
<dbReference type="InterPro" id="IPR001128">
    <property type="entry name" value="Cyt_P450"/>
</dbReference>
<dbReference type="GO" id="GO:0004497">
    <property type="term" value="F:monooxygenase activity"/>
    <property type="evidence" value="ECO:0007669"/>
    <property type="project" value="InterPro"/>
</dbReference>
<comment type="caution">
    <text evidence="3">The sequence shown here is derived from an EMBL/GenBank/DDBJ whole genome shotgun (WGS) entry which is preliminary data.</text>
</comment>
<dbReference type="PANTHER" id="PTHR24305:SF166">
    <property type="entry name" value="CYTOCHROME P450 12A4, MITOCHONDRIAL-RELATED"/>
    <property type="match status" value="1"/>
</dbReference>
<dbReference type="GO" id="GO:0005506">
    <property type="term" value="F:iron ion binding"/>
    <property type="evidence" value="ECO:0007669"/>
    <property type="project" value="InterPro"/>
</dbReference>
<keyword evidence="4" id="KW-1185">Reference proteome</keyword>
<dbReference type="AlphaFoldDB" id="A0A9N8ELA7"/>
<organism evidence="3 4">
    <name type="scientific">Seminavis robusta</name>
    <dbReference type="NCBI Taxonomy" id="568900"/>
    <lineage>
        <taxon>Eukaryota</taxon>
        <taxon>Sar</taxon>
        <taxon>Stramenopiles</taxon>
        <taxon>Ochrophyta</taxon>
        <taxon>Bacillariophyta</taxon>
        <taxon>Bacillariophyceae</taxon>
        <taxon>Bacillariophycidae</taxon>
        <taxon>Naviculales</taxon>
        <taxon>Naviculaceae</taxon>
        <taxon>Seminavis</taxon>
    </lineage>
</organism>
<dbReference type="PANTHER" id="PTHR24305">
    <property type="entry name" value="CYTOCHROME P450"/>
    <property type="match status" value="1"/>
</dbReference>
<evidence type="ECO:0000256" key="1">
    <source>
        <dbReference type="ARBA" id="ARBA00010617"/>
    </source>
</evidence>
<dbReference type="InterPro" id="IPR002401">
    <property type="entry name" value="Cyt_P450_E_grp-I"/>
</dbReference>
<dbReference type="Gene3D" id="1.10.630.10">
    <property type="entry name" value="Cytochrome P450"/>
    <property type="match status" value="2"/>
</dbReference>
<dbReference type="GO" id="GO:0020037">
    <property type="term" value="F:heme binding"/>
    <property type="evidence" value="ECO:0007669"/>
    <property type="project" value="InterPro"/>
</dbReference>
<keyword evidence="2" id="KW-0812">Transmembrane</keyword>
<dbReference type="PRINTS" id="PR00463">
    <property type="entry name" value="EP450I"/>
</dbReference>
<reference evidence="3" key="1">
    <citation type="submission" date="2020-06" db="EMBL/GenBank/DDBJ databases">
        <authorList>
            <consortium name="Plant Systems Biology data submission"/>
        </authorList>
    </citation>
    <scope>NUCLEOTIDE SEQUENCE</scope>
    <source>
        <strain evidence="3">D6</strain>
    </source>
</reference>
<dbReference type="InterPro" id="IPR036396">
    <property type="entry name" value="Cyt_P450_sf"/>
</dbReference>
<dbReference type="InterPro" id="IPR050121">
    <property type="entry name" value="Cytochrome_P450_monoxygenase"/>
</dbReference>
<sequence length="490" mass="55385">MTQTTGADTSPTVLAVSNDSLLLGLLSLFLGGSIWYFLAHNKKKRSPTLPYPIQPPNPHFLLGHAKLLDHTKGPHFDIKLLELAKQLGGVFSLQVPVLVAKTNATYGTVEQGTMIVVADPALIKHVTVTKNFPKSWTMKKNIPLFGETSILLQGDEAWKRLRKTFAPGFTTSFLKDMVAVMCDKLDRFMECIEQEDVRANQPTQMMTRAQTFTSDVIVQIAFGEDWGGTKPHDARGYITEITEGVIFADKDIKTKLFGWEHRRRMKVLEAKIDEVMQQVLDRRLGQLDTKGKINGASTTNSTTTTRNFANVCTLAIDSMRKERPDGVLTEEDRTVIVHQLKTFYFAGHDTTATTISWAIWLLSQHPNVLEKLRAELRDRQIFSTPEQRPTYEQLQQCEYLEAILKEVLRLYPPERFVGVPPEEYADKYIPFLKGPRVCLGKYFALLEAKLAISALAQRYDMSCVNPNETISYRITTSPLDGARVQLSMRK</sequence>
<comment type="similarity">
    <text evidence="1">Belongs to the cytochrome P450 family.</text>
</comment>
<evidence type="ECO:0000313" key="3">
    <source>
        <dbReference type="EMBL" id="CAB9520999.1"/>
    </source>
</evidence>
<evidence type="ECO:0000313" key="4">
    <source>
        <dbReference type="Proteomes" id="UP001153069"/>
    </source>
</evidence>
<dbReference type="PRINTS" id="PR00385">
    <property type="entry name" value="P450"/>
</dbReference>
<name>A0A9N8ELA7_9STRA</name>
<dbReference type="OrthoDB" id="44260at2759"/>